<name>A0A0F9XFY7_9ZZZZ</name>
<evidence type="ECO:0000313" key="1">
    <source>
        <dbReference type="EMBL" id="KKN90788.1"/>
    </source>
</evidence>
<proteinExistence type="predicted"/>
<accession>A0A0F9XFY7</accession>
<reference evidence="1" key="1">
    <citation type="journal article" date="2015" name="Nature">
        <title>Complex archaea that bridge the gap between prokaryotes and eukaryotes.</title>
        <authorList>
            <person name="Spang A."/>
            <person name="Saw J.H."/>
            <person name="Jorgensen S.L."/>
            <person name="Zaremba-Niedzwiedzka K."/>
            <person name="Martijn J."/>
            <person name="Lind A.E."/>
            <person name="van Eijk R."/>
            <person name="Schleper C."/>
            <person name="Guy L."/>
            <person name="Ettema T.J."/>
        </authorList>
    </citation>
    <scope>NUCLEOTIDE SEQUENCE</scope>
</reference>
<comment type="caution">
    <text evidence="1">The sequence shown here is derived from an EMBL/GenBank/DDBJ whole genome shotgun (WGS) entry which is preliminary data.</text>
</comment>
<protein>
    <submittedName>
        <fullName evidence="1">Uncharacterized protein</fullName>
    </submittedName>
</protein>
<organism evidence="1">
    <name type="scientific">marine sediment metagenome</name>
    <dbReference type="NCBI Taxonomy" id="412755"/>
    <lineage>
        <taxon>unclassified sequences</taxon>
        <taxon>metagenomes</taxon>
        <taxon>ecological metagenomes</taxon>
    </lineage>
</organism>
<gene>
    <name evidence="1" type="ORF">LCGC14_0223710</name>
</gene>
<dbReference type="EMBL" id="LAZR01000107">
    <property type="protein sequence ID" value="KKN90788.1"/>
    <property type="molecule type" value="Genomic_DNA"/>
</dbReference>
<sequence>MKKIEFKRQFFIKDLFIPERVINCFNCIEFESYQIFSYCIENDLFIIPENGFIFIPIKSISDYKSMVKIFNETNICNNSYLYLIIEEQSLLDAVLSTIVDKRFSILITKDLKIDFVKYWNNTIGKEWISKNRIIKKIKIDYPNYDRQINEMISIFNEEFIRFFLLDFDYVSFEKIKIEEIHKLKFWIRNFIGWTKLKDVDSIEIISTPFVRKIFVSDELVLYMDNKKKDIWSFDLMLYLKDDGESMPMRELNLLRKYIDFVPNAMYTESKITNWFLMDYAQCKEIQGSLNEIPLMMGLINRWLYDF</sequence>
<dbReference type="AlphaFoldDB" id="A0A0F9XFY7"/>